<protein>
    <submittedName>
        <fullName evidence="3">D-alanyl-D-alanine carboxypeptidase</fullName>
    </submittedName>
</protein>
<evidence type="ECO:0000256" key="1">
    <source>
        <dbReference type="ARBA" id="ARBA00006096"/>
    </source>
</evidence>
<reference evidence="3 4" key="1">
    <citation type="submission" date="2020-12" db="EMBL/GenBank/DDBJ databases">
        <title>Aureibaculum luteum sp. nov. and Aureibaculum flavum sp. nov., novel members of the family Flavobacteriaceae isolated from Antarctic intertidal sediments.</title>
        <authorList>
            <person name="He X."/>
            <person name="Zhang X."/>
        </authorList>
    </citation>
    <scope>NUCLEOTIDE SEQUENCE [LARGE SCALE GENOMIC DNA]</scope>
    <source>
        <strain evidence="3 4">A20</strain>
    </source>
</reference>
<evidence type="ECO:0000256" key="2">
    <source>
        <dbReference type="ARBA" id="ARBA00022801"/>
    </source>
</evidence>
<sequence length="425" mass="48800">MKNKRWGNTIKILIISILLSSCGTTYQLKSDLNKNDKSSAFFNGFVLYNPATKKQIVNHNGAKYFTPASNTKLYTFYAAFRTFKDSVKSLAYYRANDSLVIKGTADPSFLFGFDSSKVLNFLGNEKDSIYLIDAHIEDPAFGNGWSWDDYAYYYQPEKSLFPIYGNLLTYKWNLGQIKSYPTYLKKNITVLDSISLRRDLSQNNFYIEKNSKRKYEVPFMTTSKLTADLLSDTLGKPVTLIKPNTQHDFKYVYGQMYDSLYKQMLTVSDNFIAEQLMLQVGNEMVGKFNTKEAIKYAKENYLNDLPHDFKWVDGSGLSVYNKFTPENTVKLLEKMYREIPREKLLNYFPVGGQSGTIKSWYANNGIPFVYAKTGTLSAVTSLSGYIITKKGTLLIFSYMNNNYLVSSSEIKKEMETALMKIYNTY</sequence>
<keyword evidence="2" id="KW-0378">Hydrolase</keyword>
<dbReference type="PANTHER" id="PTHR30023">
    <property type="entry name" value="D-ALANYL-D-ALANINE CARBOXYPEPTIDASE"/>
    <property type="match status" value="1"/>
</dbReference>
<dbReference type="Proteomes" id="UP000623301">
    <property type="component" value="Unassembled WGS sequence"/>
</dbReference>
<keyword evidence="3" id="KW-0645">Protease</keyword>
<keyword evidence="4" id="KW-1185">Reference proteome</keyword>
<dbReference type="EMBL" id="JAEHFJ010000004">
    <property type="protein sequence ID" value="MBJ2174602.1"/>
    <property type="molecule type" value="Genomic_DNA"/>
</dbReference>
<dbReference type="PANTHER" id="PTHR30023:SF0">
    <property type="entry name" value="PENICILLIN-SENSITIVE CARBOXYPEPTIDASE A"/>
    <property type="match status" value="1"/>
</dbReference>
<dbReference type="PRINTS" id="PR00922">
    <property type="entry name" value="DADACBPTASE3"/>
</dbReference>
<dbReference type="GO" id="GO:0004180">
    <property type="term" value="F:carboxypeptidase activity"/>
    <property type="evidence" value="ECO:0007669"/>
    <property type="project" value="UniProtKB-KW"/>
</dbReference>
<dbReference type="InterPro" id="IPR012338">
    <property type="entry name" value="Beta-lactam/transpept-like"/>
</dbReference>
<proteinExistence type="inferred from homology"/>
<organism evidence="3 4">
    <name type="scientific">Aureibaculum flavum</name>
    <dbReference type="NCBI Taxonomy" id="2795986"/>
    <lineage>
        <taxon>Bacteria</taxon>
        <taxon>Pseudomonadati</taxon>
        <taxon>Bacteroidota</taxon>
        <taxon>Flavobacteriia</taxon>
        <taxon>Flavobacteriales</taxon>
        <taxon>Flavobacteriaceae</taxon>
        <taxon>Aureibaculum</taxon>
    </lineage>
</organism>
<dbReference type="Gene3D" id="3.40.710.10">
    <property type="entry name" value="DD-peptidase/beta-lactamase superfamily"/>
    <property type="match status" value="2"/>
</dbReference>
<dbReference type="PROSITE" id="PS51257">
    <property type="entry name" value="PROKAR_LIPOPROTEIN"/>
    <property type="match status" value="1"/>
</dbReference>
<dbReference type="InterPro" id="IPR000667">
    <property type="entry name" value="Peptidase_S13"/>
</dbReference>
<keyword evidence="3" id="KW-0121">Carboxypeptidase</keyword>
<gene>
    <name evidence="3" type="ORF">JBL43_10165</name>
</gene>
<dbReference type="SUPFAM" id="SSF56601">
    <property type="entry name" value="beta-lactamase/transpeptidase-like"/>
    <property type="match status" value="1"/>
</dbReference>
<evidence type="ECO:0000313" key="3">
    <source>
        <dbReference type="EMBL" id="MBJ2174602.1"/>
    </source>
</evidence>
<evidence type="ECO:0000313" key="4">
    <source>
        <dbReference type="Proteomes" id="UP000623301"/>
    </source>
</evidence>
<name>A0ABS0WRI6_9FLAO</name>
<comment type="similarity">
    <text evidence="1">Belongs to the peptidase S13 family.</text>
</comment>
<dbReference type="RefSeq" id="WP_198841332.1">
    <property type="nucleotide sequence ID" value="NZ_JAEHFJ010000004.1"/>
</dbReference>
<accession>A0ABS0WRI6</accession>
<dbReference type="Pfam" id="PF02113">
    <property type="entry name" value="Peptidase_S13"/>
    <property type="match status" value="2"/>
</dbReference>
<comment type="caution">
    <text evidence="3">The sequence shown here is derived from an EMBL/GenBank/DDBJ whole genome shotgun (WGS) entry which is preliminary data.</text>
</comment>